<feature type="transmembrane region" description="Helical" evidence="6">
    <location>
        <begin position="63"/>
        <end position="82"/>
    </location>
</feature>
<dbReference type="Proteomes" id="UP000295244">
    <property type="component" value="Unassembled WGS sequence"/>
</dbReference>
<keyword evidence="2" id="KW-1003">Cell membrane</keyword>
<protein>
    <submittedName>
        <fullName evidence="7">pH regulation protein F</fullName>
    </submittedName>
</protein>
<sequence length="88" mass="9601">MHEIVFYVAAVWMTLLLGVSAVLVITAHSTSMRILALDMLTLILVAALVLFSDAQVTSYYLDAALILALLSFAASMAAARYYGERNLF</sequence>
<reference evidence="7 8" key="1">
    <citation type="submission" date="2019-03" db="EMBL/GenBank/DDBJ databases">
        <title>Whole genome sequence of a novel Rubrobacter taiwanensis strain, isolated from Yellowstone National Park.</title>
        <authorList>
            <person name="Freed S."/>
            <person name="Ramaley R.F."/>
            <person name="Kyndt J.A."/>
        </authorList>
    </citation>
    <scope>NUCLEOTIDE SEQUENCE [LARGE SCALE GENOMIC DNA]</scope>
    <source>
        <strain evidence="7 8">Yellowstone</strain>
    </source>
</reference>
<evidence type="ECO:0000256" key="2">
    <source>
        <dbReference type="ARBA" id="ARBA00022475"/>
    </source>
</evidence>
<organism evidence="7 8">
    <name type="scientific">Rubrobacter taiwanensis</name>
    <dbReference type="NCBI Taxonomy" id="185139"/>
    <lineage>
        <taxon>Bacteria</taxon>
        <taxon>Bacillati</taxon>
        <taxon>Actinomycetota</taxon>
        <taxon>Rubrobacteria</taxon>
        <taxon>Rubrobacterales</taxon>
        <taxon>Rubrobacteraceae</taxon>
        <taxon>Rubrobacter</taxon>
    </lineage>
</organism>
<name>A0A4R1BPU9_9ACTN</name>
<evidence type="ECO:0000256" key="4">
    <source>
        <dbReference type="ARBA" id="ARBA00022989"/>
    </source>
</evidence>
<keyword evidence="3 6" id="KW-0812">Transmembrane</keyword>
<dbReference type="RefSeq" id="WP_132689004.1">
    <property type="nucleotide sequence ID" value="NZ_SKBU01000007.1"/>
</dbReference>
<dbReference type="InterPro" id="IPR007208">
    <property type="entry name" value="MrpF/PhaF-like"/>
</dbReference>
<feature type="transmembrane region" description="Helical" evidence="6">
    <location>
        <begin position="6"/>
        <end position="27"/>
    </location>
</feature>
<dbReference type="EMBL" id="SKBU01000007">
    <property type="protein sequence ID" value="TCJ19743.1"/>
    <property type="molecule type" value="Genomic_DNA"/>
</dbReference>
<feature type="transmembrane region" description="Helical" evidence="6">
    <location>
        <begin position="34"/>
        <end position="51"/>
    </location>
</feature>
<evidence type="ECO:0000256" key="3">
    <source>
        <dbReference type="ARBA" id="ARBA00022692"/>
    </source>
</evidence>
<keyword evidence="8" id="KW-1185">Reference proteome</keyword>
<gene>
    <name evidence="7" type="ORF">E0L93_04360</name>
</gene>
<evidence type="ECO:0000256" key="1">
    <source>
        <dbReference type="ARBA" id="ARBA00004651"/>
    </source>
</evidence>
<evidence type="ECO:0000313" key="7">
    <source>
        <dbReference type="EMBL" id="TCJ19743.1"/>
    </source>
</evidence>
<dbReference type="GO" id="GO:0005886">
    <property type="term" value="C:plasma membrane"/>
    <property type="evidence" value="ECO:0007669"/>
    <property type="project" value="UniProtKB-SubCell"/>
</dbReference>
<proteinExistence type="predicted"/>
<evidence type="ECO:0000256" key="6">
    <source>
        <dbReference type="SAM" id="Phobius"/>
    </source>
</evidence>
<evidence type="ECO:0000313" key="8">
    <source>
        <dbReference type="Proteomes" id="UP000295244"/>
    </source>
</evidence>
<comment type="subcellular location">
    <subcellularLocation>
        <location evidence="1">Cell membrane</location>
        <topology evidence="1">Multi-pass membrane protein</topology>
    </subcellularLocation>
</comment>
<evidence type="ECO:0000256" key="5">
    <source>
        <dbReference type="ARBA" id="ARBA00023136"/>
    </source>
</evidence>
<keyword evidence="5 6" id="KW-0472">Membrane</keyword>
<keyword evidence="4 6" id="KW-1133">Transmembrane helix</keyword>
<dbReference type="Pfam" id="PF04066">
    <property type="entry name" value="MrpF_PhaF"/>
    <property type="match status" value="1"/>
</dbReference>
<comment type="caution">
    <text evidence="7">The sequence shown here is derived from an EMBL/GenBank/DDBJ whole genome shotgun (WGS) entry which is preliminary data.</text>
</comment>
<accession>A0A4R1BPU9</accession>
<dbReference type="OrthoDB" id="9800226at2"/>
<dbReference type="GO" id="GO:0015075">
    <property type="term" value="F:monoatomic ion transmembrane transporter activity"/>
    <property type="evidence" value="ECO:0007669"/>
    <property type="project" value="InterPro"/>
</dbReference>
<dbReference type="AlphaFoldDB" id="A0A4R1BPU9"/>